<sequence length="68" mass="7546">MFTRFRTYAVFKTKLEPQPARPHGGHGAASVIPYMRADEDSRISGADDTEPWSVFGPVEELKAPDIPT</sequence>
<name>A0A4Z0C1K2_9BURK</name>
<dbReference type="RefSeq" id="WP_135261474.1">
    <property type="nucleotide sequence ID" value="NZ_SMLM01000001.1"/>
</dbReference>
<protein>
    <submittedName>
        <fullName evidence="1">Uncharacterized protein</fullName>
    </submittedName>
</protein>
<gene>
    <name evidence="1" type="ORF">EZ313_01595</name>
</gene>
<dbReference type="OrthoDB" id="9859423at2"/>
<accession>A0A4Z0C1K2</accession>
<proteinExistence type="predicted"/>
<comment type="caution">
    <text evidence="1">The sequence shown here is derived from an EMBL/GenBank/DDBJ whole genome shotgun (WGS) entry which is preliminary data.</text>
</comment>
<reference evidence="1 2" key="1">
    <citation type="submission" date="2019-03" db="EMBL/GenBank/DDBJ databases">
        <title>Ramlibacter henchirensis DSM 14656, whole genome shotgun sequence.</title>
        <authorList>
            <person name="Zhang X."/>
            <person name="Feng G."/>
            <person name="Zhu H."/>
        </authorList>
    </citation>
    <scope>NUCLEOTIDE SEQUENCE [LARGE SCALE GENOMIC DNA]</scope>
    <source>
        <strain evidence="1 2">DSM 14656</strain>
    </source>
</reference>
<evidence type="ECO:0000313" key="1">
    <source>
        <dbReference type="EMBL" id="TFZ05393.1"/>
    </source>
</evidence>
<evidence type="ECO:0000313" key="2">
    <source>
        <dbReference type="Proteomes" id="UP000298180"/>
    </source>
</evidence>
<keyword evidence="2" id="KW-1185">Reference proteome</keyword>
<dbReference type="AlphaFoldDB" id="A0A4Z0C1K2"/>
<dbReference type="EMBL" id="SMLM01000001">
    <property type="protein sequence ID" value="TFZ05393.1"/>
    <property type="molecule type" value="Genomic_DNA"/>
</dbReference>
<organism evidence="1 2">
    <name type="scientific">Ramlibacter henchirensis</name>
    <dbReference type="NCBI Taxonomy" id="204072"/>
    <lineage>
        <taxon>Bacteria</taxon>
        <taxon>Pseudomonadati</taxon>
        <taxon>Pseudomonadota</taxon>
        <taxon>Betaproteobacteria</taxon>
        <taxon>Burkholderiales</taxon>
        <taxon>Comamonadaceae</taxon>
        <taxon>Ramlibacter</taxon>
    </lineage>
</organism>
<dbReference type="Proteomes" id="UP000298180">
    <property type="component" value="Unassembled WGS sequence"/>
</dbReference>